<dbReference type="InterPro" id="IPR019079">
    <property type="entry name" value="Capsule_synth_CapA"/>
</dbReference>
<dbReference type="AlphaFoldDB" id="A0A326U5V0"/>
<feature type="domain" description="Capsule synthesis protein CapA" evidence="2">
    <location>
        <begin position="7"/>
        <end position="253"/>
    </location>
</feature>
<sequence length="332" mass="37165">MQQESFQLLFVGDVMLGRLVNDMLRAHPPEYPWGDTLPLFHAADVRLCNLECALTSHETPWNETPKVFHFRSDPRNVRVLRAAGINAVSLANNHSLDFTVEGLYDTLRLLREAGIYAAGAGYDTQDAAAPVRWQAGSTTIGLLACTDNEPAWAATSTRAGTCYVPIDSDSEQAQRLLQSIERVKPTVDVLIISLHWGPNWGYEPPETHPPFAHALIDAGADIIFGHSGHVVRGIEIYRQKPILYCTGDFIDDYAIDPVERNDYSGIFVVSLEQKVIRQVAFYPTVIEDFRALRAQGAERTCIAQNMQRLCTLLHTDTHWNEQAGRVEIRIPE</sequence>
<accession>A0A326U5V0</accession>
<dbReference type="RefSeq" id="WP_111323444.1">
    <property type="nucleotide sequence ID" value="NZ_BIFX01000001.1"/>
</dbReference>
<dbReference type="Proteomes" id="UP000248806">
    <property type="component" value="Unassembled WGS sequence"/>
</dbReference>
<dbReference type="SMART" id="SM00854">
    <property type="entry name" value="PGA_cap"/>
    <property type="match status" value="1"/>
</dbReference>
<dbReference type="OrthoDB" id="9810906at2"/>
<evidence type="ECO:0000313" key="3">
    <source>
        <dbReference type="EMBL" id="PZW29346.1"/>
    </source>
</evidence>
<gene>
    <name evidence="3" type="ORF">EI42_03068</name>
</gene>
<name>A0A326U5V0_THEHA</name>
<evidence type="ECO:0000313" key="4">
    <source>
        <dbReference type="Proteomes" id="UP000248806"/>
    </source>
</evidence>
<comment type="caution">
    <text evidence="3">The sequence shown here is derived from an EMBL/GenBank/DDBJ whole genome shotgun (WGS) entry which is preliminary data.</text>
</comment>
<reference evidence="3 4" key="1">
    <citation type="submission" date="2018-06" db="EMBL/GenBank/DDBJ databases">
        <title>Genomic Encyclopedia of Archaeal and Bacterial Type Strains, Phase II (KMG-II): from individual species to whole genera.</title>
        <authorList>
            <person name="Goeker M."/>
        </authorList>
    </citation>
    <scope>NUCLEOTIDE SEQUENCE [LARGE SCALE GENOMIC DNA]</scope>
    <source>
        <strain evidence="3 4">ATCC BAA-1881</strain>
    </source>
</reference>
<dbReference type="InterPro" id="IPR029052">
    <property type="entry name" value="Metallo-depent_PP-like"/>
</dbReference>
<dbReference type="Pfam" id="PF09587">
    <property type="entry name" value="PGA_cap"/>
    <property type="match status" value="1"/>
</dbReference>
<organism evidence="3 4">
    <name type="scientific">Thermosporothrix hazakensis</name>
    <dbReference type="NCBI Taxonomy" id="644383"/>
    <lineage>
        <taxon>Bacteria</taxon>
        <taxon>Bacillati</taxon>
        <taxon>Chloroflexota</taxon>
        <taxon>Ktedonobacteria</taxon>
        <taxon>Ktedonobacterales</taxon>
        <taxon>Thermosporotrichaceae</taxon>
        <taxon>Thermosporothrix</taxon>
    </lineage>
</organism>
<dbReference type="SUPFAM" id="SSF56300">
    <property type="entry name" value="Metallo-dependent phosphatases"/>
    <property type="match status" value="1"/>
</dbReference>
<keyword evidence="4" id="KW-1185">Reference proteome</keyword>
<evidence type="ECO:0000259" key="2">
    <source>
        <dbReference type="SMART" id="SM00854"/>
    </source>
</evidence>
<dbReference type="Gene3D" id="3.60.21.10">
    <property type="match status" value="1"/>
</dbReference>
<dbReference type="EMBL" id="QKUF01000009">
    <property type="protein sequence ID" value="PZW29346.1"/>
    <property type="molecule type" value="Genomic_DNA"/>
</dbReference>
<protein>
    <submittedName>
        <fullName evidence="3">Poly-gamma-glutamate synthesis protein (Capsule biosynthesis protein)</fullName>
    </submittedName>
</protein>
<dbReference type="CDD" id="cd07381">
    <property type="entry name" value="MPP_CapA"/>
    <property type="match status" value="1"/>
</dbReference>
<comment type="similarity">
    <text evidence="1">Belongs to the CapA family.</text>
</comment>
<dbReference type="PANTHER" id="PTHR33393">
    <property type="entry name" value="POLYGLUTAMINE SYNTHESIS ACCESSORY PROTEIN RV0574C-RELATED"/>
    <property type="match status" value="1"/>
</dbReference>
<dbReference type="InterPro" id="IPR052169">
    <property type="entry name" value="CW_Biosynth-Accessory"/>
</dbReference>
<evidence type="ECO:0000256" key="1">
    <source>
        <dbReference type="ARBA" id="ARBA00005662"/>
    </source>
</evidence>
<proteinExistence type="inferred from homology"/>
<dbReference type="PANTHER" id="PTHR33393:SF11">
    <property type="entry name" value="POLYGLUTAMINE SYNTHESIS ACCESSORY PROTEIN RV0574C-RELATED"/>
    <property type="match status" value="1"/>
</dbReference>